<name>A0AAV4J1W8_9GAST</name>
<sequence length="99" mass="11149">MKSGAALATALLLLTVVSSSLSSQQHPERRLTARDMRERLGQQHLVFGRRAINPNANSLFFGKRSPALRLQSRVDLRHECFNLMLLLGRSDYLELCLGE</sequence>
<proteinExistence type="predicted"/>
<evidence type="ECO:0000313" key="3">
    <source>
        <dbReference type="Proteomes" id="UP000762676"/>
    </source>
</evidence>
<dbReference type="Proteomes" id="UP000762676">
    <property type="component" value="Unassembled WGS sequence"/>
</dbReference>
<keyword evidence="3" id="KW-1185">Reference proteome</keyword>
<feature type="chain" id="PRO_5043360431" evidence="1">
    <location>
        <begin position="23"/>
        <end position="99"/>
    </location>
</feature>
<dbReference type="AlphaFoldDB" id="A0AAV4J1W8"/>
<evidence type="ECO:0000313" key="2">
    <source>
        <dbReference type="EMBL" id="GFS16784.1"/>
    </source>
</evidence>
<dbReference type="EMBL" id="BMAT01006631">
    <property type="protein sequence ID" value="GFS16784.1"/>
    <property type="molecule type" value="Genomic_DNA"/>
</dbReference>
<comment type="caution">
    <text evidence="2">The sequence shown here is derived from an EMBL/GenBank/DDBJ whole genome shotgun (WGS) entry which is preliminary data.</text>
</comment>
<protein>
    <submittedName>
        <fullName evidence="2">Uncharacterized protein</fullName>
    </submittedName>
</protein>
<keyword evidence="1" id="KW-0732">Signal</keyword>
<reference evidence="2 3" key="1">
    <citation type="journal article" date="2021" name="Elife">
        <title>Chloroplast acquisition without the gene transfer in kleptoplastic sea slugs, Plakobranchus ocellatus.</title>
        <authorList>
            <person name="Maeda T."/>
            <person name="Takahashi S."/>
            <person name="Yoshida T."/>
            <person name="Shimamura S."/>
            <person name="Takaki Y."/>
            <person name="Nagai Y."/>
            <person name="Toyoda A."/>
            <person name="Suzuki Y."/>
            <person name="Arimoto A."/>
            <person name="Ishii H."/>
            <person name="Satoh N."/>
            <person name="Nishiyama T."/>
            <person name="Hasebe M."/>
            <person name="Maruyama T."/>
            <person name="Minagawa J."/>
            <person name="Obokata J."/>
            <person name="Shigenobu S."/>
        </authorList>
    </citation>
    <scope>NUCLEOTIDE SEQUENCE [LARGE SCALE GENOMIC DNA]</scope>
</reference>
<gene>
    <name evidence="2" type="ORF">ElyMa_003222500</name>
</gene>
<feature type="signal peptide" evidence="1">
    <location>
        <begin position="1"/>
        <end position="22"/>
    </location>
</feature>
<accession>A0AAV4J1W8</accession>
<organism evidence="2 3">
    <name type="scientific">Elysia marginata</name>
    <dbReference type="NCBI Taxonomy" id="1093978"/>
    <lineage>
        <taxon>Eukaryota</taxon>
        <taxon>Metazoa</taxon>
        <taxon>Spiralia</taxon>
        <taxon>Lophotrochozoa</taxon>
        <taxon>Mollusca</taxon>
        <taxon>Gastropoda</taxon>
        <taxon>Heterobranchia</taxon>
        <taxon>Euthyneura</taxon>
        <taxon>Panpulmonata</taxon>
        <taxon>Sacoglossa</taxon>
        <taxon>Placobranchoidea</taxon>
        <taxon>Plakobranchidae</taxon>
        <taxon>Elysia</taxon>
    </lineage>
</organism>
<evidence type="ECO:0000256" key="1">
    <source>
        <dbReference type="SAM" id="SignalP"/>
    </source>
</evidence>